<feature type="region of interest" description="Disordered" evidence="1">
    <location>
        <begin position="47"/>
        <end position="67"/>
    </location>
</feature>
<proteinExistence type="predicted"/>
<accession>A0ABY3C5K0</accession>
<evidence type="ECO:0000256" key="1">
    <source>
        <dbReference type="SAM" id="MobiDB-lite"/>
    </source>
</evidence>
<organism evidence="2 3">
    <name type="scientific">Candidatus Methylobacter oryzae</name>
    <dbReference type="NCBI Taxonomy" id="2497749"/>
    <lineage>
        <taxon>Bacteria</taxon>
        <taxon>Pseudomonadati</taxon>
        <taxon>Pseudomonadota</taxon>
        <taxon>Gammaproteobacteria</taxon>
        <taxon>Methylococcales</taxon>
        <taxon>Methylococcaceae</taxon>
        <taxon>Methylobacter</taxon>
    </lineage>
</organism>
<dbReference type="RefSeq" id="WP_127029827.1">
    <property type="nucleotide sequence ID" value="NZ_RYFG02000119.1"/>
</dbReference>
<feature type="compositionally biased region" description="Low complexity" evidence="1">
    <location>
        <begin position="48"/>
        <end position="67"/>
    </location>
</feature>
<reference evidence="2 3" key="1">
    <citation type="journal article" date="2019" name="Antonie Van Leeuwenhoek">
        <title>Description of 'Ca. Methylobacter oryzae' KRF1, a novel species from the environmentally important Methylobacter clade 2.</title>
        <authorList>
            <person name="Khatri K."/>
            <person name="Mohite J.A."/>
            <person name="Pandit P.S."/>
            <person name="Bahulikar R."/>
            <person name="Rahalkar M.C."/>
        </authorList>
    </citation>
    <scope>NUCLEOTIDE SEQUENCE [LARGE SCALE GENOMIC DNA]</scope>
    <source>
        <strain evidence="2 3">KRF1</strain>
    </source>
</reference>
<comment type="caution">
    <text evidence="2">The sequence shown here is derived from an EMBL/GenBank/DDBJ whole genome shotgun (WGS) entry which is preliminary data.</text>
</comment>
<feature type="compositionally biased region" description="Low complexity" evidence="1">
    <location>
        <begin position="114"/>
        <end position="153"/>
    </location>
</feature>
<gene>
    <name evidence="2" type="ORF">EKO24_019925</name>
</gene>
<dbReference type="EMBL" id="RYFG02000119">
    <property type="protein sequence ID" value="TRW90304.1"/>
    <property type="molecule type" value="Genomic_DNA"/>
</dbReference>
<dbReference type="Proteomes" id="UP000733744">
    <property type="component" value="Unassembled WGS sequence"/>
</dbReference>
<evidence type="ECO:0000313" key="2">
    <source>
        <dbReference type="EMBL" id="TRW90304.1"/>
    </source>
</evidence>
<feature type="region of interest" description="Disordered" evidence="1">
    <location>
        <begin position="113"/>
        <end position="153"/>
    </location>
</feature>
<evidence type="ECO:0000313" key="3">
    <source>
        <dbReference type="Proteomes" id="UP000733744"/>
    </source>
</evidence>
<protein>
    <submittedName>
        <fullName evidence="2">Uncharacterized protein</fullName>
    </submittedName>
</protein>
<keyword evidence="3" id="KW-1185">Reference proteome</keyword>
<sequence length="305" mass="31877">MSTINSVQNLLNYYQPSAKNVDSPSFNIPGRESFSFVAQNLSQLVDKGASSTTGTSNSTGTTDSTASISSQQALNTFANDLFAILKGNQSGQSTPNQTLDKLAGELQSLVQQLSKSASTNATNSTNTAKTASTGSPAEPLAATEPSTSSPTESAIEKNAAFIGMPIQQYKEQMDRAQSSDPFGVVAYNQKFGLTAPRASDPANQAQFDKTTIGTYSGTTVMPTLATFNAGIDPNEVYTNAGLPLPEGSYVNGIWIPTPNTPSANDTTAAREARINALMNAGLSASDASVQADQGFWQKPFSGEGL</sequence>
<name>A0ABY3C5K0_9GAMM</name>